<dbReference type="OrthoDB" id="1006244at2"/>
<evidence type="ECO:0000313" key="2">
    <source>
        <dbReference type="Proteomes" id="UP000278609"/>
    </source>
</evidence>
<comment type="caution">
    <text evidence="1">The sequence shown here is derived from an EMBL/GenBank/DDBJ whole genome shotgun (WGS) entry which is preliminary data.</text>
</comment>
<dbReference type="PROSITE" id="PS51257">
    <property type="entry name" value="PROKAR_LIPOPROTEIN"/>
    <property type="match status" value="1"/>
</dbReference>
<organism evidence="1 2">
    <name type="scientific">Tannerella forsythia</name>
    <name type="common">Bacteroides forsythus</name>
    <dbReference type="NCBI Taxonomy" id="28112"/>
    <lineage>
        <taxon>Bacteria</taxon>
        <taxon>Pseudomonadati</taxon>
        <taxon>Bacteroidota</taxon>
        <taxon>Bacteroidia</taxon>
        <taxon>Bacteroidales</taxon>
        <taxon>Tannerellaceae</taxon>
        <taxon>Tannerella</taxon>
    </lineage>
</organism>
<name>A0A3P1XN97_TANFO</name>
<gene>
    <name evidence="1" type="ORF">EII40_09435</name>
</gene>
<sequence length="127" mass="14106">MEKTMTNNGKRWPQSAAGFLWVLLLAVTLVGCKDNDPIPKDLKTEVQTLDVEKGGTASFLITEGNDKYTVTSDHPEVATALVKDNTVSVTGISQGANLIESRVKIGMYTSWYRKMIIIFGAWERVKR</sequence>
<reference evidence="1 2" key="1">
    <citation type="submission" date="2018-11" db="EMBL/GenBank/DDBJ databases">
        <title>Genomes From Bacteria Associated with the Canine Oral Cavity: a Test Case for Automated Genome-Based Taxonomic Assignment.</title>
        <authorList>
            <person name="Coil D.A."/>
            <person name="Jospin G."/>
            <person name="Darling A.E."/>
            <person name="Wallis C."/>
            <person name="Davis I.J."/>
            <person name="Harris S."/>
            <person name="Eisen J.A."/>
            <person name="Holcombe L.J."/>
            <person name="O'Flynn C."/>
        </authorList>
    </citation>
    <scope>NUCLEOTIDE SEQUENCE [LARGE SCALE GENOMIC DNA]</scope>
    <source>
        <strain evidence="1 2">OH2617_COT-023</strain>
    </source>
</reference>
<dbReference type="RefSeq" id="WP_124752015.1">
    <property type="nucleotide sequence ID" value="NZ_RQYS01000040.1"/>
</dbReference>
<dbReference type="EMBL" id="RQYS01000040">
    <property type="protein sequence ID" value="RRD59556.1"/>
    <property type="molecule type" value="Genomic_DNA"/>
</dbReference>
<accession>A0A3P1XN97</accession>
<dbReference type="Proteomes" id="UP000278609">
    <property type="component" value="Unassembled WGS sequence"/>
</dbReference>
<dbReference type="AlphaFoldDB" id="A0A3P1XN97"/>
<evidence type="ECO:0000313" key="1">
    <source>
        <dbReference type="EMBL" id="RRD59556.1"/>
    </source>
</evidence>
<proteinExistence type="predicted"/>
<evidence type="ECO:0008006" key="3">
    <source>
        <dbReference type="Google" id="ProtNLM"/>
    </source>
</evidence>
<protein>
    <recommendedName>
        <fullName evidence="3">BIG2 domain-containing protein</fullName>
    </recommendedName>
</protein>